<dbReference type="Pfam" id="PF01381">
    <property type="entry name" value="HTH_3"/>
    <property type="match status" value="1"/>
</dbReference>
<dbReference type="SUPFAM" id="SSF47413">
    <property type="entry name" value="lambda repressor-like DNA-binding domains"/>
    <property type="match status" value="1"/>
</dbReference>
<dbReference type="AlphaFoldDB" id="A0AA46S398"/>
<dbReference type="Proteomes" id="UP001164064">
    <property type="component" value="Chromosome"/>
</dbReference>
<evidence type="ECO:0000259" key="1">
    <source>
        <dbReference type="PROSITE" id="PS50943"/>
    </source>
</evidence>
<dbReference type="CDD" id="cd00093">
    <property type="entry name" value="HTH_XRE"/>
    <property type="match status" value="1"/>
</dbReference>
<evidence type="ECO:0000313" key="2">
    <source>
        <dbReference type="EMBL" id="UYF70946.1"/>
    </source>
</evidence>
<dbReference type="Gene3D" id="1.10.260.40">
    <property type="entry name" value="lambda repressor-like DNA-binding domains"/>
    <property type="match status" value="1"/>
</dbReference>
<sequence length="88" mass="10158">MTKSIHTDEMNTLLDWLKDQRKAQKLTMHSLSARMDHKSHSYVQKIEQGERRLDVIEYLWYCTALGVDPHAGIDAVLKNLKSDSSSQN</sequence>
<proteinExistence type="predicted"/>
<evidence type="ECO:0000313" key="3">
    <source>
        <dbReference type="Proteomes" id="UP001164064"/>
    </source>
</evidence>
<dbReference type="GO" id="GO:0003677">
    <property type="term" value="F:DNA binding"/>
    <property type="evidence" value="ECO:0007669"/>
    <property type="project" value="InterPro"/>
</dbReference>
<feature type="domain" description="HTH cro/C1-type" evidence="1">
    <location>
        <begin position="17"/>
        <end position="73"/>
    </location>
</feature>
<gene>
    <name evidence="2" type="ORF">LSO60_11830</name>
</gene>
<organism evidence="2 3">
    <name type="scientific">Acinetobacter ursingii</name>
    <dbReference type="NCBI Taxonomy" id="108980"/>
    <lineage>
        <taxon>Bacteria</taxon>
        <taxon>Pseudomonadati</taxon>
        <taxon>Pseudomonadota</taxon>
        <taxon>Gammaproteobacteria</taxon>
        <taxon>Moraxellales</taxon>
        <taxon>Moraxellaceae</taxon>
        <taxon>Acinetobacter</taxon>
    </lineage>
</organism>
<accession>A0AA46S398</accession>
<reference evidence="2" key="1">
    <citation type="journal article" date="2022" name="J Glob Antimicrob Resist">
        <title>Comparative analysis of IMP-4- and OXA-58-containing plasmids of three carbapenemase-producing Acinetobacter ursingii strains in the Netherlands.</title>
        <authorList>
            <person name="Hendrickx A.P.A."/>
            <person name="Schade R.P."/>
            <person name="Landman F."/>
            <person name="Bosch T."/>
            <person name="Schouls L.M."/>
            <person name="van Dijk K."/>
        </authorList>
    </citation>
    <scope>NUCLEOTIDE SEQUENCE</scope>
    <source>
        <strain evidence="2">RIVM_C010559</strain>
    </source>
</reference>
<dbReference type="RefSeq" id="WP_263512282.1">
    <property type="nucleotide sequence ID" value="NZ_CP089051.1"/>
</dbReference>
<dbReference type="EMBL" id="CP089051">
    <property type="protein sequence ID" value="UYF70946.1"/>
    <property type="molecule type" value="Genomic_DNA"/>
</dbReference>
<protein>
    <submittedName>
        <fullName evidence="2">Helix-turn-helix domain-containing protein</fullName>
    </submittedName>
</protein>
<dbReference type="InterPro" id="IPR001387">
    <property type="entry name" value="Cro/C1-type_HTH"/>
</dbReference>
<name>A0AA46S398_9GAMM</name>
<dbReference type="InterPro" id="IPR010982">
    <property type="entry name" value="Lambda_DNA-bd_dom_sf"/>
</dbReference>
<dbReference type="PROSITE" id="PS50943">
    <property type="entry name" value="HTH_CROC1"/>
    <property type="match status" value="1"/>
</dbReference>